<accession>F2UZS9</accession>
<dbReference type="EMBL" id="ACRE02000008">
    <property type="protein sequence ID" value="EGE37683.1"/>
    <property type="molecule type" value="Genomic_DNA"/>
</dbReference>
<dbReference type="SUPFAM" id="SSF103481">
    <property type="entry name" value="Multidrug resistance efflux transporter EmrE"/>
    <property type="match status" value="1"/>
</dbReference>
<reference evidence="1 2" key="2">
    <citation type="submission" date="2011-10" db="EMBL/GenBank/DDBJ databases">
        <title>The Genome Sequence of Actinomyces viscosus C505.</title>
        <authorList>
            <consortium name="The Broad Institute Genome Sequencing Platform"/>
            <consortium name="The Broad Institute Genome Sequencing Center for Infectious Disease"/>
            <person name="Earl A."/>
            <person name="Ward D."/>
            <person name="Feldgarden M."/>
            <person name="Gevers D."/>
            <person name="Sibley C.D."/>
            <person name="Field T.R."/>
            <person name="Grinwis M."/>
            <person name="Eshaghurshan C.S."/>
            <person name="Surette M.G."/>
            <person name="Young S.K."/>
            <person name="Zeng Q."/>
            <person name="Gargeya S."/>
            <person name="Fitzgerald M."/>
            <person name="Haas B."/>
            <person name="Abouelleil A."/>
            <person name="Alvarado L."/>
            <person name="Arachchi H.M."/>
            <person name="Berlin A."/>
            <person name="Brown A."/>
            <person name="Chapman S.B."/>
            <person name="Chen Z."/>
            <person name="Dunbar C."/>
            <person name="Freedman E."/>
            <person name="Gearin G."/>
            <person name="Goldberg J."/>
            <person name="Griggs A."/>
            <person name="Gujja S."/>
            <person name="Heiman D."/>
            <person name="Howarth C."/>
            <person name="Larson L."/>
            <person name="Lui A."/>
            <person name="MacDonald P.J.P."/>
            <person name="Montmayeur A."/>
            <person name="Murphy C."/>
            <person name="Neiman D."/>
            <person name="Pearson M."/>
            <person name="Priest M."/>
            <person name="Roberts A."/>
            <person name="Saif S."/>
            <person name="Shea T."/>
            <person name="Shenoy N."/>
            <person name="Sisk P."/>
            <person name="Stolte C."/>
            <person name="Sykes S."/>
            <person name="Wortman J."/>
            <person name="Nusbaum C."/>
            <person name="Birren B."/>
        </authorList>
    </citation>
    <scope>NUCLEOTIDE SEQUENCE [LARGE SCALE GENOMIC DNA]</scope>
    <source>
        <strain evidence="1 2">C505</strain>
    </source>
</reference>
<dbReference type="HOGENOM" id="CLU_2630183_0_0_11"/>
<evidence type="ECO:0000313" key="2">
    <source>
        <dbReference type="Proteomes" id="UP000004668"/>
    </source>
</evidence>
<evidence type="ECO:0000313" key="1">
    <source>
        <dbReference type="EMBL" id="EGE37683.1"/>
    </source>
</evidence>
<comment type="caution">
    <text evidence="1">The sequence shown here is derived from an EMBL/GenBank/DDBJ whole genome shotgun (WGS) entry which is preliminary data.</text>
</comment>
<organism evidence="1 2">
    <name type="scientific">Actinomyces viscosus C505</name>
    <dbReference type="NCBI Taxonomy" id="562973"/>
    <lineage>
        <taxon>Bacteria</taxon>
        <taxon>Bacillati</taxon>
        <taxon>Actinomycetota</taxon>
        <taxon>Actinomycetes</taxon>
        <taxon>Actinomycetales</taxon>
        <taxon>Actinomycetaceae</taxon>
        <taxon>Actinomyces</taxon>
    </lineage>
</organism>
<dbReference type="Proteomes" id="UP000004668">
    <property type="component" value="Unassembled WGS sequence"/>
</dbReference>
<proteinExistence type="predicted"/>
<sequence>MLSLEVSLTSSLPPGLRPVPYYRATQDGPGSVVVPIDELSVLVTVLFSTLILREAVSRRYHIGLALLVGGTRAAVVP</sequence>
<dbReference type="eggNOG" id="COG2510">
    <property type="taxonomic scope" value="Bacteria"/>
</dbReference>
<gene>
    <name evidence="1" type="ORF">HMPREF0059_01954</name>
</gene>
<dbReference type="Gene3D" id="1.10.3730.20">
    <property type="match status" value="1"/>
</dbReference>
<reference evidence="2" key="1">
    <citation type="submission" date="2010-02" db="EMBL/GenBank/DDBJ databases">
        <title>The Genome Sequence of Prevotella oris strain C735.</title>
        <authorList>
            <consortium name="The Broad Institute Genome Sequencing Platform"/>
            <person name="Ward D."/>
            <person name="Feldgarden M."/>
            <person name="Earl A."/>
            <person name="Young S.K."/>
            <person name="Zeng Q."/>
            <person name="Koehrsen M."/>
            <person name="Alvarado L."/>
            <person name="Berlin A."/>
            <person name="Bochicchio J."/>
            <person name="Borenstein D."/>
            <person name="Chapman S.B."/>
            <person name="Chen Z."/>
            <person name="Engels R."/>
            <person name="Freedman E."/>
            <person name="Gellesch M."/>
            <person name="Goldberg J."/>
            <person name="Griggs A."/>
            <person name="Gujja S."/>
            <person name="Heilman E."/>
            <person name="Heiman D."/>
            <person name="Hepburn T."/>
            <person name="Howarth C."/>
            <person name="Jen D."/>
            <person name="Larson L."/>
            <person name="Mehta T."/>
            <person name="Park D."/>
            <person name="Pearson M."/>
            <person name="Roberts A."/>
            <person name="Saif S."/>
            <person name="Shea T."/>
            <person name="Shenoy N."/>
            <person name="Sisk P."/>
            <person name="Stolte C."/>
            <person name="Sykes S."/>
            <person name="Thomson T."/>
            <person name="Walk T."/>
            <person name="White J."/>
            <person name="Yandava C."/>
            <person name="Sibley C.D."/>
            <person name="Field T.R."/>
            <person name="Grinwis M."/>
            <person name="Eshaghurshan C.S."/>
            <person name="Surette M.G."/>
            <person name="Haas B."/>
            <person name="Nusbaum C."/>
            <person name="Birren B."/>
        </authorList>
    </citation>
    <scope>NUCLEOTIDE SEQUENCE [LARGE SCALE GENOMIC DNA]</scope>
    <source>
        <strain evidence="2">C505</strain>
    </source>
</reference>
<protein>
    <submittedName>
        <fullName evidence="1">Uncharacterized protein</fullName>
    </submittedName>
</protein>
<name>F2UZS9_ACTVI</name>
<dbReference type="AlphaFoldDB" id="F2UZS9"/>
<dbReference type="InterPro" id="IPR037185">
    <property type="entry name" value="EmrE-like"/>
</dbReference>